<sequence length="128" mass="13883">MKNPDGVIDFGVNPTGYPNVTRLSKYTHVPSIGSQQILNCHPFPLSSLDTRAVTGDELDTQVLLIWPTDKKKGIQPDILSVAACSDRSAICRPRKPLSLLKSEESFGPSQLRFIPANPSCLSPQIPAA</sequence>
<dbReference type="Proteomes" id="UP001054945">
    <property type="component" value="Unassembled WGS sequence"/>
</dbReference>
<reference evidence="1 2" key="1">
    <citation type="submission" date="2021-06" db="EMBL/GenBank/DDBJ databases">
        <title>Caerostris extrusa draft genome.</title>
        <authorList>
            <person name="Kono N."/>
            <person name="Arakawa K."/>
        </authorList>
    </citation>
    <scope>NUCLEOTIDE SEQUENCE [LARGE SCALE GENOMIC DNA]</scope>
</reference>
<gene>
    <name evidence="1" type="ORF">CEXT_432181</name>
</gene>
<keyword evidence="2" id="KW-1185">Reference proteome</keyword>
<dbReference type="EMBL" id="BPLR01000161">
    <property type="protein sequence ID" value="GIY92560.1"/>
    <property type="molecule type" value="Genomic_DNA"/>
</dbReference>
<dbReference type="AlphaFoldDB" id="A0AAV4XBT3"/>
<evidence type="ECO:0000313" key="1">
    <source>
        <dbReference type="EMBL" id="GIY92560.1"/>
    </source>
</evidence>
<comment type="caution">
    <text evidence="1">The sequence shown here is derived from an EMBL/GenBank/DDBJ whole genome shotgun (WGS) entry which is preliminary data.</text>
</comment>
<accession>A0AAV4XBT3</accession>
<organism evidence="1 2">
    <name type="scientific">Caerostris extrusa</name>
    <name type="common">Bark spider</name>
    <name type="synonym">Caerostris bankana</name>
    <dbReference type="NCBI Taxonomy" id="172846"/>
    <lineage>
        <taxon>Eukaryota</taxon>
        <taxon>Metazoa</taxon>
        <taxon>Ecdysozoa</taxon>
        <taxon>Arthropoda</taxon>
        <taxon>Chelicerata</taxon>
        <taxon>Arachnida</taxon>
        <taxon>Araneae</taxon>
        <taxon>Araneomorphae</taxon>
        <taxon>Entelegynae</taxon>
        <taxon>Araneoidea</taxon>
        <taxon>Araneidae</taxon>
        <taxon>Caerostris</taxon>
    </lineage>
</organism>
<name>A0AAV4XBT3_CAEEX</name>
<evidence type="ECO:0000313" key="2">
    <source>
        <dbReference type="Proteomes" id="UP001054945"/>
    </source>
</evidence>
<proteinExistence type="predicted"/>
<protein>
    <submittedName>
        <fullName evidence="1">Uncharacterized protein</fullName>
    </submittedName>
</protein>